<dbReference type="OrthoDB" id="2135488at2759"/>
<comment type="similarity">
    <text evidence="1">Belongs to the metallo-dependent hydrolases superfamily.</text>
</comment>
<dbReference type="InterPro" id="IPR006680">
    <property type="entry name" value="Amidohydro-rel"/>
</dbReference>
<organism evidence="3 4">
    <name type="scientific">Aureobasidium subglaciale (strain EXF-2481)</name>
    <name type="common">Aureobasidium pullulans var. subglaciale</name>
    <dbReference type="NCBI Taxonomy" id="1043005"/>
    <lineage>
        <taxon>Eukaryota</taxon>
        <taxon>Fungi</taxon>
        <taxon>Dikarya</taxon>
        <taxon>Ascomycota</taxon>
        <taxon>Pezizomycotina</taxon>
        <taxon>Dothideomycetes</taxon>
        <taxon>Dothideomycetidae</taxon>
        <taxon>Dothideales</taxon>
        <taxon>Saccotheciaceae</taxon>
        <taxon>Aureobasidium</taxon>
    </lineage>
</organism>
<gene>
    <name evidence="3" type="ORF">AUEXF2481DRAFT_6523</name>
</gene>
<name>A0A074Z4P8_AURSE</name>
<dbReference type="PANTHER" id="PTHR43569">
    <property type="entry name" value="AMIDOHYDROLASE"/>
    <property type="match status" value="1"/>
</dbReference>
<dbReference type="STRING" id="1043005.A0A074Z4P8"/>
<dbReference type="RefSeq" id="XP_013342250.1">
    <property type="nucleotide sequence ID" value="XM_013486796.1"/>
</dbReference>
<dbReference type="InterPro" id="IPR032466">
    <property type="entry name" value="Metal_Hydrolase"/>
</dbReference>
<dbReference type="GeneID" id="25370062"/>
<dbReference type="Proteomes" id="UP000030641">
    <property type="component" value="Unassembled WGS sequence"/>
</dbReference>
<evidence type="ECO:0000259" key="2">
    <source>
        <dbReference type="Pfam" id="PF04909"/>
    </source>
</evidence>
<evidence type="ECO:0000313" key="4">
    <source>
        <dbReference type="Proteomes" id="UP000030641"/>
    </source>
</evidence>
<dbReference type="HOGENOM" id="CLU_044590_1_0_1"/>
<evidence type="ECO:0000313" key="3">
    <source>
        <dbReference type="EMBL" id="KEQ93956.1"/>
    </source>
</evidence>
<dbReference type="EMBL" id="KL584764">
    <property type="protein sequence ID" value="KEQ93956.1"/>
    <property type="molecule type" value="Genomic_DNA"/>
</dbReference>
<keyword evidence="4" id="KW-1185">Reference proteome</keyword>
<sequence>MSIRDHPIIDSHIHLWPASAADQDGHAWMSDPDFVLSKQHILSDYTAASSSNSPASVVYVETDRRLQDPSSSALETWAAEAIKELQFLRSIVEGDYGTEASNLLQGIVSWAPVHQGPEVFSQWLDMAEQTTGTETWKRVKGFRFLLQAITDKTEFENLVLSDDFIAILKSFSSRTNKFSFDVGIDQQSGGVWQLEVFTKVLEKLYNNVAQDERTVLVLNHMCKPAYTSESPDSFSQWRNCMQNFASYPRVYLKLSGAFSELSKDDSPVDSADAKELAKRIEPWTDVVFDAFGPQRLMFGSDWPVCNVKGPEGEGSWPVWTSVVEEVLNQRNCSEEEKQRVWNGTAKEVYRM</sequence>
<dbReference type="GO" id="GO:0016787">
    <property type="term" value="F:hydrolase activity"/>
    <property type="evidence" value="ECO:0007669"/>
    <property type="project" value="InterPro"/>
</dbReference>
<proteinExistence type="inferred from homology"/>
<dbReference type="InParanoid" id="A0A074Z4P8"/>
<dbReference type="Pfam" id="PF04909">
    <property type="entry name" value="Amidohydro_2"/>
    <property type="match status" value="1"/>
</dbReference>
<dbReference type="InterPro" id="IPR052350">
    <property type="entry name" value="Metallo-dep_Lactonases"/>
</dbReference>
<dbReference type="OMA" id="IAWRTAM"/>
<accession>A0A074Z4P8</accession>
<dbReference type="SUPFAM" id="SSF51556">
    <property type="entry name" value="Metallo-dependent hydrolases"/>
    <property type="match status" value="1"/>
</dbReference>
<evidence type="ECO:0000256" key="1">
    <source>
        <dbReference type="ARBA" id="ARBA00038310"/>
    </source>
</evidence>
<protein>
    <recommendedName>
        <fullName evidence="2">Amidohydrolase-related domain-containing protein</fullName>
    </recommendedName>
</protein>
<reference evidence="3 4" key="1">
    <citation type="journal article" date="2014" name="BMC Genomics">
        <title>Genome sequencing of four Aureobasidium pullulans varieties: biotechnological potential, stress tolerance, and description of new species.</title>
        <authorList>
            <person name="Gostin Ar C."/>
            <person name="Ohm R.A."/>
            <person name="Kogej T."/>
            <person name="Sonjak S."/>
            <person name="Turk M."/>
            <person name="Zajc J."/>
            <person name="Zalar P."/>
            <person name="Grube M."/>
            <person name="Sun H."/>
            <person name="Han J."/>
            <person name="Sharma A."/>
            <person name="Chiniquy J."/>
            <person name="Ngan C.Y."/>
            <person name="Lipzen A."/>
            <person name="Barry K."/>
            <person name="Grigoriev I.V."/>
            <person name="Gunde-Cimerman N."/>
        </authorList>
    </citation>
    <scope>NUCLEOTIDE SEQUENCE [LARGE SCALE GENOMIC DNA]</scope>
    <source>
        <strain evidence="3 4">EXF-2481</strain>
    </source>
</reference>
<dbReference type="AlphaFoldDB" id="A0A074Z4P8"/>
<dbReference type="PANTHER" id="PTHR43569:SF2">
    <property type="entry name" value="AMIDOHYDROLASE-RELATED DOMAIN-CONTAINING PROTEIN"/>
    <property type="match status" value="1"/>
</dbReference>
<feature type="domain" description="Amidohydrolase-related" evidence="2">
    <location>
        <begin position="190"/>
        <end position="350"/>
    </location>
</feature>
<dbReference type="Gene3D" id="3.20.20.140">
    <property type="entry name" value="Metal-dependent hydrolases"/>
    <property type="match status" value="1"/>
</dbReference>